<dbReference type="Proteomes" id="UP000235114">
    <property type="component" value="Unassembled WGS sequence"/>
</dbReference>
<dbReference type="EMBL" id="PGVA01000025">
    <property type="protein sequence ID" value="PLR82629.1"/>
    <property type="molecule type" value="Genomic_DNA"/>
</dbReference>
<gene>
    <name evidence="1" type="ORF">CU635_11345</name>
    <name evidence="2" type="ORF">CVD25_19310</name>
</gene>
<evidence type="ECO:0000313" key="3">
    <source>
        <dbReference type="Proteomes" id="UP000234951"/>
    </source>
</evidence>
<dbReference type="NCBIfam" id="TIGR03581">
    <property type="entry name" value="EF_0839"/>
    <property type="match status" value="1"/>
</dbReference>
<sequence length="240" mass="26276">MKHRVIFNILAKDVNNAKELVDVAGDRVLVGIMVKNYPNDEAAIEQVEFFKSNNIPVSVGLGAGDPAMWKKVADVSAKTHPEHINQVFPAAGYTLGRISQLNFSNTIMNALIEPSGTPGEVIISTGPNSCEYKEKVSCEMAATMLAEIGVHSVKFYPINGDERLDEVAAMVKAATQAGLKIFEPTGGIDVNNVYRIVQTCLENGAETVIPHLYTSLVNKETRRTEVEKIEQLVSMEWNVD</sequence>
<dbReference type="EMBL" id="PGVD01000066">
    <property type="protein sequence ID" value="PLR91244.1"/>
    <property type="molecule type" value="Genomic_DNA"/>
</dbReference>
<comment type="caution">
    <text evidence="1">The sequence shown here is derived from an EMBL/GenBank/DDBJ whole genome shotgun (WGS) entry which is preliminary data.</text>
</comment>
<evidence type="ECO:0000313" key="1">
    <source>
        <dbReference type="EMBL" id="PLR82629.1"/>
    </source>
</evidence>
<dbReference type="AlphaFoldDB" id="A0A2N5GLQ3"/>
<evidence type="ECO:0000313" key="4">
    <source>
        <dbReference type="Proteomes" id="UP000235114"/>
    </source>
</evidence>
<evidence type="ECO:0000313" key="2">
    <source>
        <dbReference type="EMBL" id="PLR91244.1"/>
    </source>
</evidence>
<dbReference type="Pfam" id="PF07071">
    <property type="entry name" value="KDGP_aldolase"/>
    <property type="match status" value="1"/>
</dbReference>
<reference evidence="1 3" key="1">
    <citation type="submission" date="2017-11" db="EMBL/GenBank/DDBJ databases">
        <title>Comparitive Functional Genomics of Dry Heat Resistant strains isolated from the Viking Spacecraft.</title>
        <authorList>
            <person name="Seuylemezian A."/>
            <person name="Cooper K."/>
            <person name="Vaishampayan P."/>
        </authorList>
    </citation>
    <scope>NUCLEOTIDE SEQUENCE [LARGE SCALE GENOMIC DNA]</scope>
    <source>
        <strain evidence="1 3">M4.6</strain>
    </source>
</reference>
<reference evidence="2 4" key="2">
    <citation type="submission" date="2017-12" db="EMBL/GenBank/DDBJ databases">
        <title>Comparative Functional Genomics of Dry Heat Resistant strains isolated from the Viking Spacecraft.</title>
        <authorList>
            <person name="Seuylemezian A."/>
            <person name="Cooper K."/>
            <person name="Vaishampayan P."/>
        </authorList>
    </citation>
    <scope>NUCLEOTIDE SEQUENCE [LARGE SCALE GENOMIC DNA]</scope>
    <source>
        <strain evidence="2 4">ATCC 29669</strain>
    </source>
</reference>
<keyword evidence="4" id="KW-1185">Reference proteome</keyword>
<proteinExistence type="predicted"/>
<protein>
    <submittedName>
        <fullName evidence="1">4-hydroxy-2-ketovalerate aldolase</fullName>
    </submittedName>
</protein>
<dbReference type="OrthoDB" id="6580179at2"/>
<dbReference type="RefSeq" id="WP_101577490.1">
    <property type="nucleotide sequence ID" value="NZ_PGVA01000025.1"/>
</dbReference>
<dbReference type="Gene3D" id="3.20.20.70">
    <property type="entry name" value="Aldolase class I"/>
    <property type="match status" value="1"/>
</dbReference>
<accession>A0A2N5GLQ3</accession>
<name>A0A2N5GLQ3_9BACI</name>
<dbReference type="InterPro" id="IPR013785">
    <property type="entry name" value="Aldolase_TIM"/>
</dbReference>
<organism evidence="1 3">
    <name type="scientific">Bacillus canaveralius</name>
    <dbReference type="NCBI Taxonomy" id="1403243"/>
    <lineage>
        <taxon>Bacteria</taxon>
        <taxon>Bacillati</taxon>
        <taxon>Bacillota</taxon>
        <taxon>Bacilli</taxon>
        <taxon>Bacillales</taxon>
        <taxon>Bacillaceae</taxon>
        <taxon>Bacillus</taxon>
    </lineage>
</organism>
<dbReference type="InterPro" id="IPR010763">
    <property type="entry name" value="DgaF"/>
</dbReference>
<dbReference type="Proteomes" id="UP000234951">
    <property type="component" value="Unassembled WGS sequence"/>
</dbReference>